<feature type="compositionally biased region" description="Polar residues" evidence="1">
    <location>
        <begin position="149"/>
        <end position="161"/>
    </location>
</feature>
<evidence type="ECO:0000313" key="2">
    <source>
        <dbReference type="EMBL" id="EKC21843.1"/>
    </source>
</evidence>
<dbReference type="InParanoid" id="K1PJL8"/>
<name>K1PJL8_MAGGI</name>
<feature type="compositionally biased region" description="Polar residues" evidence="1">
    <location>
        <begin position="77"/>
        <end position="89"/>
    </location>
</feature>
<proteinExistence type="predicted"/>
<dbReference type="AlphaFoldDB" id="K1PJL8"/>
<dbReference type="HOGENOM" id="CLU_1385399_0_0_1"/>
<sequence length="197" mass="21859">MECQEMCDKHTKDLGKNQLQRESLTIKSPRIVPRMGTRLEYLKYVQLYDNPNSLDRHNTLPKQVSQQTKTACDKDASTTTSAYNTGESCRSTPLTLELNQASDEGDFKNSMLCLAPSNTYVSALSDTEKQTQTPCGQNEGSSDEYAASGQGSRHPQANLQHTIAIQQKLFQQQIEQNPMRSRKNNGVSQQPPSSGAS</sequence>
<feature type="compositionally biased region" description="Polar residues" evidence="1">
    <location>
        <begin position="124"/>
        <end position="140"/>
    </location>
</feature>
<reference evidence="2" key="1">
    <citation type="journal article" date="2012" name="Nature">
        <title>The oyster genome reveals stress adaptation and complexity of shell formation.</title>
        <authorList>
            <person name="Zhang G."/>
            <person name="Fang X."/>
            <person name="Guo X."/>
            <person name="Li L."/>
            <person name="Luo R."/>
            <person name="Xu F."/>
            <person name="Yang P."/>
            <person name="Zhang L."/>
            <person name="Wang X."/>
            <person name="Qi H."/>
            <person name="Xiong Z."/>
            <person name="Que H."/>
            <person name="Xie Y."/>
            <person name="Holland P.W."/>
            <person name="Paps J."/>
            <person name="Zhu Y."/>
            <person name="Wu F."/>
            <person name="Chen Y."/>
            <person name="Wang J."/>
            <person name="Peng C."/>
            <person name="Meng J."/>
            <person name="Yang L."/>
            <person name="Liu J."/>
            <person name="Wen B."/>
            <person name="Zhang N."/>
            <person name="Huang Z."/>
            <person name="Zhu Q."/>
            <person name="Feng Y."/>
            <person name="Mount A."/>
            <person name="Hedgecock D."/>
            <person name="Xu Z."/>
            <person name="Liu Y."/>
            <person name="Domazet-Loso T."/>
            <person name="Du Y."/>
            <person name="Sun X."/>
            <person name="Zhang S."/>
            <person name="Liu B."/>
            <person name="Cheng P."/>
            <person name="Jiang X."/>
            <person name="Li J."/>
            <person name="Fan D."/>
            <person name="Wang W."/>
            <person name="Fu W."/>
            <person name="Wang T."/>
            <person name="Wang B."/>
            <person name="Zhang J."/>
            <person name="Peng Z."/>
            <person name="Li Y."/>
            <person name="Li N."/>
            <person name="Wang J."/>
            <person name="Chen M."/>
            <person name="He Y."/>
            <person name="Tan F."/>
            <person name="Song X."/>
            <person name="Zheng Q."/>
            <person name="Huang R."/>
            <person name="Yang H."/>
            <person name="Du X."/>
            <person name="Chen L."/>
            <person name="Yang M."/>
            <person name="Gaffney P.M."/>
            <person name="Wang S."/>
            <person name="Luo L."/>
            <person name="She Z."/>
            <person name="Ming Y."/>
            <person name="Huang W."/>
            <person name="Zhang S."/>
            <person name="Huang B."/>
            <person name="Zhang Y."/>
            <person name="Qu T."/>
            <person name="Ni P."/>
            <person name="Miao G."/>
            <person name="Wang J."/>
            <person name="Wang Q."/>
            <person name="Steinberg C.E."/>
            <person name="Wang H."/>
            <person name="Li N."/>
            <person name="Qian L."/>
            <person name="Zhang G."/>
            <person name="Li Y."/>
            <person name="Yang H."/>
            <person name="Liu X."/>
            <person name="Wang J."/>
            <person name="Yin Y."/>
            <person name="Wang J."/>
        </authorList>
    </citation>
    <scope>NUCLEOTIDE SEQUENCE [LARGE SCALE GENOMIC DNA]</scope>
    <source>
        <strain evidence="2">05x7-T-G4-1.051#20</strain>
    </source>
</reference>
<accession>K1PJL8</accession>
<evidence type="ECO:0000256" key="1">
    <source>
        <dbReference type="SAM" id="MobiDB-lite"/>
    </source>
</evidence>
<protein>
    <submittedName>
        <fullName evidence="2">Uncharacterized protein</fullName>
    </submittedName>
</protein>
<feature type="compositionally biased region" description="Low complexity" evidence="1">
    <location>
        <begin position="163"/>
        <end position="176"/>
    </location>
</feature>
<organism evidence="2">
    <name type="scientific">Magallana gigas</name>
    <name type="common">Pacific oyster</name>
    <name type="synonym">Crassostrea gigas</name>
    <dbReference type="NCBI Taxonomy" id="29159"/>
    <lineage>
        <taxon>Eukaryota</taxon>
        <taxon>Metazoa</taxon>
        <taxon>Spiralia</taxon>
        <taxon>Lophotrochozoa</taxon>
        <taxon>Mollusca</taxon>
        <taxon>Bivalvia</taxon>
        <taxon>Autobranchia</taxon>
        <taxon>Pteriomorphia</taxon>
        <taxon>Ostreida</taxon>
        <taxon>Ostreoidea</taxon>
        <taxon>Ostreidae</taxon>
        <taxon>Magallana</taxon>
    </lineage>
</organism>
<gene>
    <name evidence="2" type="ORF">CGI_10003209</name>
</gene>
<feature type="region of interest" description="Disordered" evidence="1">
    <location>
        <begin position="124"/>
        <end position="197"/>
    </location>
</feature>
<dbReference type="EMBL" id="JH818085">
    <property type="protein sequence ID" value="EKC21843.1"/>
    <property type="molecule type" value="Genomic_DNA"/>
</dbReference>
<feature type="region of interest" description="Disordered" evidence="1">
    <location>
        <begin position="65"/>
        <end position="89"/>
    </location>
</feature>
<feature type="compositionally biased region" description="Polar residues" evidence="1">
    <location>
        <begin position="184"/>
        <end position="197"/>
    </location>
</feature>